<dbReference type="InterPro" id="IPR036907">
    <property type="entry name" value="5'-Nucleotdase_C_sf"/>
</dbReference>
<protein>
    <submittedName>
        <fullName evidence="5">5'-nucleotidase C-terminal domain-containing protein</fullName>
    </submittedName>
</protein>
<keyword evidence="2" id="KW-0378">Hydrolase</keyword>
<keyword evidence="1 2" id="KW-0732">Signal</keyword>
<comment type="caution">
    <text evidence="5">The sequence shown here is derived from an EMBL/GenBank/DDBJ whole genome shotgun (WGS) entry which is preliminary data.</text>
</comment>
<dbReference type="AlphaFoldDB" id="A0AAE3EG24"/>
<feature type="domain" description="5'-Nucleotidase C-terminal" evidence="4">
    <location>
        <begin position="330"/>
        <end position="489"/>
    </location>
</feature>
<evidence type="ECO:0000256" key="1">
    <source>
        <dbReference type="ARBA" id="ARBA00022729"/>
    </source>
</evidence>
<dbReference type="PANTHER" id="PTHR11575:SF24">
    <property type="entry name" value="5'-NUCLEOTIDASE"/>
    <property type="match status" value="1"/>
</dbReference>
<evidence type="ECO:0000259" key="4">
    <source>
        <dbReference type="Pfam" id="PF02872"/>
    </source>
</evidence>
<dbReference type="GO" id="GO:0008768">
    <property type="term" value="F:UDP-sugar diphosphatase activity"/>
    <property type="evidence" value="ECO:0007669"/>
    <property type="project" value="TreeGrafter"/>
</dbReference>
<name>A0AAE3EG24_9SPIR</name>
<dbReference type="GO" id="GO:0008253">
    <property type="term" value="F:5'-nucleotidase activity"/>
    <property type="evidence" value="ECO:0007669"/>
    <property type="project" value="TreeGrafter"/>
</dbReference>
<dbReference type="Pfam" id="PF00149">
    <property type="entry name" value="Metallophos"/>
    <property type="match status" value="1"/>
</dbReference>
<evidence type="ECO:0000259" key="3">
    <source>
        <dbReference type="Pfam" id="PF00149"/>
    </source>
</evidence>
<gene>
    <name evidence="5" type="ORF">K7J14_06030</name>
</gene>
<feature type="signal peptide" evidence="2">
    <location>
        <begin position="1"/>
        <end position="19"/>
    </location>
</feature>
<dbReference type="RefSeq" id="WP_230754315.1">
    <property type="nucleotide sequence ID" value="NZ_JAINWA010000001.1"/>
</dbReference>
<evidence type="ECO:0000256" key="2">
    <source>
        <dbReference type="RuleBase" id="RU362119"/>
    </source>
</evidence>
<dbReference type="PANTHER" id="PTHR11575">
    <property type="entry name" value="5'-NUCLEOTIDASE-RELATED"/>
    <property type="match status" value="1"/>
</dbReference>
<dbReference type="InterPro" id="IPR006179">
    <property type="entry name" value="5_nucleotidase/apyrase"/>
</dbReference>
<dbReference type="GO" id="GO:0009166">
    <property type="term" value="P:nucleotide catabolic process"/>
    <property type="evidence" value="ECO:0007669"/>
    <property type="project" value="InterPro"/>
</dbReference>
<dbReference type="InterPro" id="IPR004843">
    <property type="entry name" value="Calcineurin-like_PHP"/>
</dbReference>
<dbReference type="GO" id="GO:0030288">
    <property type="term" value="C:outer membrane-bounded periplasmic space"/>
    <property type="evidence" value="ECO:0007669"/>
    <property type="project" value="TreeGrafter"/>
</dbReference>
<evidence type="ECO:0000313" key="6">
    <source>
        <dbReference type="Proteomes" id="UP001198163"/>
    </source>
</evidence>
<dbReference type="Gene3D" id="3.90.780.10">
    <property type="entry name" value="5'-Nucleotidase, C-terminal domain"/>
    <property type="match status" value="1"/>
</dbReference>
<dbReference type="GO" id="GO:0000166">
    <property type="term" value="F:nucleotide binding"/>
    <property type="evidence" value="ECO:0007669"/>
    <property type="project" value="UniProtKB-KW"/>
</dbReference>
<accession>A0AAE3EG24</accession>
<dbReference type="CDD" id="cd00845">
    <property type="entry name" value="MPP_UshA_N_like"/>
    <property type="match status" value="1"/>
</dbReference>
<dbReference type="Gene3D" id="3.60.21.10">
    <property type="match status" value="1"/>
</dbReference>
<dbReference type="PRINTS" id="PR01607">
    <property type="entry name" value="APYRASEFAMLY"/>
</dbReference>
<dbReference type="Pfam" id="PF02872">
    <property type="entry name" value="5_nucleotid_C"/>
    <property type="match status" value="1"/>
</dbReference>
<keyword evidence="6" id="KW-1185">Reference proteome</keyword>
<proteinExistence type="inferred from homology"/>
<reference evidence="5" key="1">
    <citation type="submission" date="2021-08" db="EMBL/GenBank/DDBJ databases">
        <title>Comparative analyses of Brucepasteria parasyntrophica and Teretinema zuelzerae.</title>
        <authorList>
            <person name="Song Y."/>
            <person name="Brune A."/>
        </authorList>
    </citation>
    <scope>NUCLEOTIDE SEQUENCE</scope>
    <source>
        <strain evidence="5">DSM 1903</strain>
    </source>
</reference>
<keyword evidence="2" id="KW-0547">Nucleotide-binding</keyword>
<comment type="similarity">
    <text evidence="2">Belongs to the 5'-nucleotidase family.</text>
</comment>
<dbReference type="InterPro" id="IPR008334">
    <property type="entry name" value="5'-Nucleotdase_C"/>
</dbReference>
<organism evidence="5 6">
    <name type="scientific">Teretinema zuelzerae</name>
    <dbReference type="NCBI Taxonomy" id="156"/>
    <lineage>
        <taxon>Bacteria</taxon>
        <taxon>Pseudomonadati</taxon>
        <taxon>Spirochaetota</taxon>
        <taxon>Spirochaetia</taxon>
        <taxon>Spirochaetales</taxon>
        <taxon>Treponemataceae</taxon>
        <taxon>Teretinema</taxon>
    </lineage>
</organism>
<sequence length="531" mass="57368">MKRKLFNAASGTAILIALAAFFFTIGSCAGTPAPKREAGKQYTLTVLHTNDHHGTVLPNGGQAGLAERATFVKGARQANDNVLLLDAGDINTGSALSNMFKGEIDIKAYNMMGYDAVAFGNHEFDKDLALIETQMSQAEFPFISANVLKANGKPLGLPYIIKDYDGFRVGVFGLTTRRTLVIASPDKSLAFADEIETAKAMVGELRDKKKCDVVILLAHMGLTAETDKHVTSEKLAQAVPGIDLIIDGHSHTAMAEALFVGTTPIVSANEWGKFVGEARLTIVDGKISAFDWKPVKINAKDKIEYAADEAVAAMIAPYKAEADATMKEVIAEASAPFEFGDRLSRKKEIALGNMVNDGAMWYFRTVLGKDPDFAFTNGGNIRAELPAGKLTREQITTVLPFDNWLYLTTMKGSDVLKLFEFIASIPQGAGAWAQVSAEARYTIDYTDPSGKGVLKNLTIRGQSVDPDKEYTFITNDYLMNGGDGYAVLKNNSGSYNTSTTLRDVIIAYAKEMKTLVPATDGRIAVIGGMTF</sequence>
<dbReference type="PROSITE" id="PS51257">
    <property type="entry name" value="PROKAR_LIPOPROTEIN"/>
    <property type="match status" value="1"/>
</dbReference>
<feature type="domain" description="Calcineurin-like phosphoesterase" evidence="3">
    <location>
        <begin position="45"/>
        <end position="252"/>
    </location>
</feature>
<dbReference type="SUPFAM" id="SSF55816">
    <property type="entry name" value="5'-nucleotidase (syn. UDP-sugar hydrolase), C-terminal domain"/>
    <property type="match status" value="1"/>
</dbReference>
<dbReference type="Proteomes" id="UP001198163">
    <property type="component" value="Unassembled WGS sequence"/>
</dbReference>
<dbReference type="SUPFAM" id="SSF56300">
    <property type="entry name" value="Metallo-dependent phosphatases"/>
    <property type="match status" value="1"/>
</dbReference>
<dbReference type="InterPro" id="IPR029052">
    <property type="entry name" value="Metallo-depent_PP-like"/>
</dbReference>
<dbReference type="EMBL" id="JAINWA010000001">
    <property type="protein sequence ID" value="MCD1654260.1"/>
    <property type="molecule type" value="Genomic_DNA"/>
</dbReference>
<evidence type="ECO:0000313" key="5">
    <source>
        <dbReference type="EMBL" id="MCD1654260.1"/>
    </source>
</evidence>
<feature type="chain" id="PRO_5041768565" evidence="2">
    <location>
        <begin position="20"/>
        <end position="531"/>
    </location>
</feature>